<keyword evidence="2" id="KW-1185">Reference proteome</keyword>
<gene>
    <name evidence="1" type="ORF">Q4T40_05110</name>
</gene>
<accession>A0ABU3NWK6</accession>
<sequence>MSIHKVYATMTGREQAAVDEAFRAAARTLRAHGLPATGDDRAEILVEAIAVYAEESKKAGR</sequence>
<dbReference type="RefSeq" id="WP_413779154.1">
    <property type="nucleotide sequence ID" value="NZ_JAUOZS010000001.1"/>
</dbReference>
<organism evidence="1 2">
    <name type="scientific">Anaeroselena agilis</name>
    <dbReference type="NCBI Taxonomy" id="3063788"/>
    <lineage>
        <taxon>Bacteria</taxon>
        <taxon>Bacillati</taxon>
        <taxon>Bacillota</taxon>
        <taxon>Negativicutes</taxon>
        <taxon>Acetonemataceae</taxon>
        <taxon>Anaeroselena</taxon>
    </lineage>
</organism>
<dbReference type="Proteomes" id="UP001254848">
    <property type="component" value="Unassembled WGS sequence"/>
</dbReference>
<dbReference type="EMBL" id="JAUOZS010000001">
    <property type="protein sequence ID" value="MDT8900618.1"/>
    <property type="molecule type" value="Genomic_DNA"/>
</dbReference>
<protein>
    <submittedName>
        <fullName evidence="1">Uncharacterized protein</fullName>
    </submittedName>
</protein>
<comment type="caution">
    <text evidence="1">The sequence shown here is derived from an EMBL/GenBank/DDBJ whole genome shotgun (WGS) entry which is preliminary data.</text>
</comment>
<evidence type="ECO:0000313" key="1">
    <source>
        <dbReference type="EMBL" id="MDT8900618.1"/>
    </source>
</evidence>
<name>A0ABU3NWK6_9FIRM</name>
<proteinExistence type="predicted"/>
<reference evidence="1 2" key="1">
    <citation type="submission" date="2023-07" db="EMBL/GenBank/DDBJ databases">
        <title>The novel representative of Negativicutes class, Anaeroselena agilis gen. nov. sp. nov.</title>
        <authorList>
            <person name="Prokofeva M.I."/>
            <person name="Elcheninov A.G."/>
            <person name="Klyukina A."/>
            <person name="Kublanov I.V."/>
            <person name="Frolov E.N."/>
            <person name="Podosokorskaya O.A."/>
        </authorList>
    </citation>
    <scope>NUCLEOTIDE SEQUENCE [LARGE SCALE GENOMIC DNA]</scope>
    <source>
        <strain evidence="1 2">4137-cl</strain>
    </source>
</reference>
<evidence type="ECO:0000313" key="2">
    <source>
        <dbReference type="Proteomes" id="UP001254848"/>
    </source>
</evidence>